<name>A0A395I8F8_ASPHC</name>
<evidence type="ECO:0000313" key="2">
    <source>
        <dbReference type="EMBL" id="RAL16437.1"/>
    </source>
</evidence>
<feature type="compositionally biased region" description="Basic residues" evidence="1">
    <location>
        <begin position="166"/>
        <end position="189"/>
    </location>
</feature>
<dbReference type="VEuPathDB" id="FungiDB:BO97DRAFT_133989"/>
<keyword evidence="3" id="KW-1185">Reference proteome</keyword>
<dbReference type="AlphaFoldDB" id="A0A395I8F8"/>
<reference evidence="2 3" key="1">
    <citation type="submission" date="2018-02" db="EMBL/GenBank/DDBJ databases">
        <title>The genomes of Aspergillus section Nigri reveals drivers in fungal speciation.</title>
        <authorList>
            <consortium name="DOE Joint Genome Institute"/>
            <person name="Vesth T.C."/>
            <person name="Nybo J."/>
            <person name="Theobald S."/>
            <person name="Brandl J."/>
            <person name="Frisvad J.C."/>
            <person name="Nielsen K.F."/>
            <person name="Lyhne E.K."/>
            <person name="Kogle M.E."/>
            <person name="Kuo A."/>
            <person name="Riley R."/>
            <person name="Clum A."/>
            <person name="Nolan M."/>
            <person name="Lipzen A."/>
            <person name="Salamov A."/>
            <person name="Henrissat B."/>
            <person name="Wiebenga A."/>
            <person name="De vries R.P."/>
            <person name="Grigoriev I.V."/>
            <person name="Mortensen U.H."/>
            <person name="Andersen M.R."/>
            <person name="Baker S.E."/>
        </authorList>
    </citation>
    <scope>NUCLEOTIDE SEQUENCE [LARGE SCALE GENOMIC DNA]</scope>
    <source>
        <strain evidence="2 3">CBS 101889</strain>
    </source>
</reference>
<evidence type="ECO:0000313" key="3">
    <source>
        <dbReference type="Proteomes" id="UP000248961"/>
    </source>
</evidence>
<dbReference type="Proteomes" id="UP000248961">
    <property type="component" value="Unassembled WGS sequence"/>
</dbReference>
<proteinExistence type="predicted"/>
<dbReference type="EMBL" id="KZ824269">
    <property type="protein sequence ID" value="RAL16437.1"/>
    <property type="molecule type" value="Genomic_DNA"/>
</dbReference>
<feature type="compositionally biased region" description="Polar residues" evidence="1">
    <location>
        <begin position="141"/>
        <end position="155"/>
    </location>
</feature>
<dbReference type="RefSeq" id="XP_025555591.1">
    <property type="nucleotide sequence ID" value="XM_025690063.1"/>
</dbReference>
<dbReference type="GeneID" id="37194352"/>
<sequence length="189" mass="20512">MTMTLTAVTIGKAESGIGCFGWRAVPGRLGGEGGDLVSVGSEAVLGQFLSFVVSLLLRIDDTYVALVVVSQLRFSLAVRFLPREKPFSKVSSSISQSDRLGFLFSSNCSTPCINECLSSIASHPIHASRVLFSTFSVKATNDQPGQGQGPKSQLSLPCGWHPSQEKRKKTPKRKRSKAKKKARARRRSQ</sequence>
<protein>
    <submittedName>
        <fullName evidence="2">Uncharacterized protein</fullName>
    </submittedName>
</protein>
<accession>A0A395I8F8</accession>
<feature type="region of interest" description="Disordered" evidence="1">
    <location>
        <begin position="141"/>
        <end position="189"/>
    </location>
</feature>
<organism evidence="2 3">
    <name type="scientific">Aspergillus homomorphus (strain CBS 101889)</name>
    <dbReference type="NCBI Taxonomy" id="1450537"/>
    <lineage>
        <taxon>Eukaryota</taxon>
        <taxon>Fungi</taxon>
        <taxon>Dikarya</taxon>
        <taxon>Ascomycota</taxon>
        <taxon>Pezizomycotina</taxon>
        <taxon>Eurotiomycetes</taxon>
        <taxon>Eurotiomycetidae</taxon>
        <taxon>Eurotiales</taxon>
        <taxon>Aspergillaceae</taxon>
        <taxon>Aspergillus</taxon>
        <taxon>Aspergillus subgen. Circumdati</taxon>
    </lineage>
</organism>
<evidence type="ECO:0000256" key="1">
    <source>
        <dbReference type="SAM" id="MobiDB-lite"/>
    </source>
</evidence>
<gene>
    <name evidence="2" type="ORF">BO97DRAFT_133989</name>
</gene>